<keyword evidence="1" id="KW-0472">Membrane</keyword>
<keyword evidence="3" id="KW-1185">Reference proteome</keyword>
<accession>A0ABW4L332</accession>
<feature type="transmembrane region" description="Helical" evidence="1">
    <location>
        <begin position="31"/>
        <end position="53"/>
    </location>
</feature>
<evidence type="ECO:0000313" key="2">
    <source>
        <dbReference type="EMBL" id="MFD1717825.1"/>
    </source>
</evidence>
<comment type="caution">
    <text evidence="2">The sequence shown here is derived from an EMBL/GenBank/DDBJ whole genome shotgun (WGS) entry which is preliminary data.</text>
</comment>
<feature type="transmembrane region" description="Helical" evidence="1">
    <location>
        <begin position="59"/>
        <end position="83"/>
    </location>
</feature>
<sequence>MAIAQIAFIVATLVPVTVLMAWWTERRRGPWDVLVSGLTAAASIGAFVILATLPEESDVGWLGTLTLVAALIALAVFIVILAASKGGPRARKRAWSLNPGKDLRYIAAREEVLQVLVERRLVQLDKAGQRKVLEMPLGSWHELDESPRD</sequence>
<name>A0ABW4L332_9MICO</name>
<dbReference type="Proteomes" id="UP001597277">
    <property type="component" value="Unassembled WGS sequence"/>
</dbReference>
<feature type="transmembrane region" description="Helical" evidence="1">
    <location>
        <begin position="6"/>
        <end position="24"/>
    </location>
</feature>
<dbReference type="EMBL" id="JBHUEE010000003">
    <property type="protein sequence ID" value="MFD1717825.1"/>
    <property type="molecule type" value="Genomic_DNA"/>
</dbReference>
<dbReference type="RefSeq" id="WP_388004884.1">
    <property type="nucleotide sequence ID" value="NZ_JBHUEE010000003.1"/>
</dbReference>
<evidence type="ECO:0000313" key="3">
    <source>
        <dbReference type="Proteomes" id="UP001597277"/>
    </source>
</evidence>
<keyword evidence="1" id="KW-1133">Transmembrane helix</keyword>
<proteinExistence type="predicted"/>
<gene>
    <name evidence="2" type="ORF">ACFSE6_08265</name>
</gene>
<protein>
    <submittedName>
        <fullName evidence="2">Uncharacterized protein</fullName>
    </submittedName>
</protein>
<evidence type="ECO:0000256" key="1">
    <source>
        <dbReference type="SAM" id="Phobius"/>
    </source>
</evidence>
<organism evidence="2 3">
    <name type="scientific">Georgenia deserti</name>
    <dbReference type="NCBI Taxonomy" id="2093781"/>
    <lineage>
        <taxon>Bacteria</taxon>
        <taxon>Bacillati</taxon>
        <taxon>Actinomycetota</taxon>
        <taxon>Actinomycetes</taxon>
        <taxon>Micrococcales</taxon>
        <taxon>Bogoriellaceae</taxon>
        <taxon>Georgenia</taxon>
    </lineage>
</organism>
<keyword evidence="1" id="KW-0812">Transmembrane</keyword>
<reference evidence="3" key="1">
    <citation type="journal article" date="2019" name="Int. J. Syst. Evol. Microbiol.">
        <title>The Global Catalogue of Microorganisms (GCM) 10K type strain sequencing project: providing services to taxonomists for standard genome sequencing and annotation.</title>
        <authorList>
            <consortium name="The Broad Institute Genomics Platform"/>
            <consortium name="The Broad Institute Genome Sequencing Center for Infectious Disease"/>
            <person name="Wu L."/>
            <person name="Ma J."/>
        </authorList>
    </citation>
    <scope>NUCLEOTIDE SEQUENCE [LARGE SCALE GENOMIC DNA]</scope>
    <source>
        <strain evidence="3">JCM 17130</strain>
    </source>
</reference>